<reference evidence="2 3" key="1">
    <citation type="submission" date="2024-06" db="EMBL/GenBank/DDBJ databases">
        <title>The draft genome of Grus japonensis, version 3.</title>
        <authorList>
            <person name="Nabeshima K."/>
            <person name="Suzuki S."/>
            <person name="Onuma M."/>
        </authorList>
    </citation>
    <scope>NUCLEOTIDE SEQUENCE [LARGE SCALE GENOMIC DNA]</scope>
    <source>
        <strain evidence="2 3">451A</strain>
    </source>
</reference>
<evidence type="ECO:0000256" key="1">
    <source>
        <dbReference type="SAM" id="MobiDB-lite"/>
    </source>
</evidence>
<dbReference type="EMBL" id="BAAFJT010000001">
    <property type="protein sequence ID" value="GAB0177577.1"/>
    <property type="molecule type" value="Genomic_DNA"/>
</dbReference>
<dbReference type="AlphaFoldDB" id="A0ABC9W0L9"/>
<accession>A0ABC9W0L9</accession>
<keyword evidence="3" id="KW-1185">Reference proteome</keyword>
<evidence type="ECO:0000313" key="3">
    <source>
        <dbReference type="Proteomes" id="UP001623348"/>
    </source>
</evidence>
<feature type="compositionally biased region" description="Basic and acidic residues" evidence="1">
    <location>
        <begin position="140"/>
        <end position="184"/>
    </location>
</feature>
<feature type="region of interest" description="Disordered" evidence="1">
    <location>
        <begin position="140"/>
        <end position="187"/>
    </location>
</feature>
<name>A0ABC9W0L9_GRUJA</name>
<dbReference type="Proteomes" id="UP001623348">
    <property type="component" value="Unassembled WGS sequence"/>
</dbReference>
<dbReference type="PANTHER" id="PTHR21963">
    <property type="entry name" value="PF6"/>
    <property type="match status" value="1"/>
</dbReference>
<dbReference type="PANTHER" id="PTHR21963:SF1">
    <property type="entry name" value="SPERM-ASSOCIATED ANTIGEN 17"/>
    <property type="match status" value="1"/>
</dbReference>
<dbReference type="InterPro" id="IPR026173">
    <property type="entry name" value="SPAG17"/>
</dbReference>
<protein>
    <submittedName>
        <fullName evidence="2">Sperm-associated antigen 17</fullName>
    </submittedName>
</protein>
<comment type="caution">
    <text evidence="2">The sequence shown here is derived from an EMBL/GenBank/DDBJ whole genome shotgun (WGS) entry which is preliminary data.</text>
</comment>
<sequence length="335" mass="37870">MGPKRPKTAGVAAAGVAAKSWEAALVSAHLEEDDWKPSITFVVGNKIEDEIHTKALALAVQVPQRKLFSVITHEDIFRQIRESGNEKGKKVKDVPMYYEVIEVAKAILDSGEEIPVTLTGKLLKFQLLCLKQKDLQRREAEKKAEEEQQKEKDGGKEKAKPPSKKENLPSAKTAEKERKGKKSEVGSLARVSVKKDTQLKRRGEVEEEDKYIDDEPDDGAHHYFIILDFHNPQLLPVMSHLGINISSVIRISSENYKPLQTYLEATKLQERSLLSPEGPRNKSKVWSKEDIPLVEEDQVREYFLVDLCKALGTIPHNILVYEMERHGFDRETLGG</sequence>
<evidence type="ECO:0000313" key="2">
    <source>
        <dbReference type="EMBL" id="GAB0177577.1"/>
    </source>
</evidence>
<proteinExistence type="predicted"/>
<gene>
    <name evidence="2" type="ORF">GRJ2_000223000</name>
</gene>
<organism evidence="2 3">
    <name type="scientific">Grus japonensis</name>
    <name type="common">Japanese crane</name>
    <name type="synonym">Red-crowned crane</name>
    <dbReference type="NCBI Taxonomy" id="30415"/>
    <lineage>
        <taxon>Eukaryota</taxon>
        <taxon>Metazoa</taxon>
        <taxon>Chordata</taxon>
        <taxon>Craniata</taxon>
        <taxon>Vertebrata</taxon>
        <taxon>Euteleostomi</taxon>
        <taxon>Archelosauria</taxon>
        <taxon>Archosauria</taxon>
        <taxon>Dinosauria</taxon>
        <taxon>Saurischia</taxon>
        <taxon>Theropoda</taxon>
        <taxon>Coelurosauria</taxon>
        <taxon>Aves</taxon>
        <taxon>Neognathae</taxon>
        <taxon>Neoaves</taxon>
        <taxon>Gruiformes</taxon>
        <taxon>Gruidae</taxon>
        <taxon>Grus</taxon>
    </lineage>
</organism>